<reference evidence="2" key="1">
    <citation type="submission" date="2010-07" db="EMBL/GenBank/DDBJ databases">
        <authorList>
            <consortium name="CONSOLIDER consortium CSD2007-00005"/>
            <person name="Guazzaroni M.-E."/>
            <person name="Richter M."/>
            <person name="Garcia-Salamanca A."/>
            <person name="Yarza P."/>
            <person name="Ferrer M."/>
        </authorList>
    </citation>
    <scope>NUCLEOTIDE SEQUENCE</scope>
</reference>
<dbReference type="SUPFAM" id="SSF51126">
    <property type="entry name" value="Pectin lyase-like"/>
    <property type="match status" value="1"/>
</dbReference>
<feature type="region of interest" description="Disordered" evidence="1">
    <location>
        <begin position="831"/>
        <end position="855"/>
    </location>
</feature>
<protein>
    <submittedName>
        <fullName evidence="2">Secreted protein</fullName>
    </submittedName>
</protein>
<dbReference type="AlphaFoldDB" id="D9PLP9"/>
<accession>D9PLP9</accession>
<comment type="caution">
    <text evidence="2">The sequence shown here is derived from an EMBL/GenBank/DDBJ whole genome shotgun (WGS) entry which is preliminary data.</text>
</comment>
<evidence type="ECO:0000256" key="1">
    <source>
        <dbReference type="SAM" id="MobiDB-lite"/>
    </source>
</evidence>
<dbReference type="EMBL" id="ADZX01000754">
    <property type="protein sequence ID" value="EFK95506.1"/>
    <property type="molecule type" value="Genomic_DNA"/>
</dbReference>
<sequence length="855" mass="92120">MKKIVLLIILFYTTAFTQVTNWWVNNASTSIDEGSCYCQDIWTGDGYIRTLQDVVVSATQDSIIVTYTHPAPDSVWDIYWMIGEHDALSTGTAHHCWDSTGVRGAPGRIAKVIDGSLDRDELDMRGRFYSFKFRVKGENAACVSSWSNADTVNIPDVIPSDTTAPNPVSGLLATGYNVIAVPKTYVNISATPSTSTDINYTRVMRDSGNTYVSGDSIGVWTTGTFQDTLPGANEVWSYKFEVVDDSGNVSWVNPTDSAFVPNTSVIPNPDAPILAAVGDTLEIHLTVDTTGCKVTGGGTIDSIKFYRGGTLIKTQTALTHTDAPLSNNISYSYYAKVLDSNSKLSAASNTTTTSTVDTNTFAFTEWYVDGDLETGANNGTSWTNAWQSFVSINWGVVEPGDIVYISGGTDSVVYDTWTISSNLTGTAAHPITIRNSWESGHNGKIIFDGDNLTDVNNIKMNSGTWSYVTLKGLELRNAQTSLGIGSAFTFNCLIIDSILFYGYNNKGGIQTDGLTLRNDSLIVRNCDFITDDGTGGQADGSAPKCTRNVFFHNNYIHTRTASPTAHADLIEHIYYGGKFYLWNNIMIADSMAPTVAGGGSNGVILQDPFLGSADTICFYNNLIVVNGRWCDFSNHGGTIYPLHGSSDKDPNPPMIIANNDVFVKGPGNVNLLMWIPTTYTPLIVNNILAKWGDGASTGNDWADIVDIDGEVDSIRSNLIWRQWENDNGGNLFKGTFTGTGGSPTVSSFGDTQTEAWAVWTETLGGTGVNADPELVINPDTLYGSMQGLMEAGLKGTSPAIGEGENISALIESMGLPWVFLGSRIEGRLGVPDGEARPSHSDSSATIGAGAPPWYR</sequence>
<dbReference type="InterPro" id="IPR011050">
    <property type="entry name" value="Pectin_lyase_fold/virulence"/>
</dbReference>
<name>D9PLP9_9ZZZZ</name>
<reference evidence="2" key="2">
    <citation type="journal article" date="2011" name="Microb. Ecol.">
        <title>Taxonomic and Functional Metagenomic Profiling of the Microbial Community in the Anoxic Sediment of a Sub-saline Shallow Lake (Laguna de Carrizo, Central Spain).</title>
        <authorList>
            <person name="Ferrer M."/>
            <person name="Guazzaroni M.E."/>
            <person name="Richter M."/>
            <person name="Garcia-Salamanca A."/>
            <person name="Yarza P."/>
            <person name="Suarez-Suarez A."/>
            <person name="Solano J."/>
            <person name="Alcaide M."/>
            <person name="van Dillewijn P."/>
            <person name="Molina-Henares M.A."/>
            <person name="Lopez-Cortes N."/>
            <person name="Al-Ramahi Y."/>
            <person name="Guerrero C."/>
            <person name="Acosta A."/>
            <person name="de Eugenio L.I."/>
            <person name="Martinez V."/>
            <person name="Marques S."/>
            <person name="Rojo F."/>
            <person name="Santero E."/>
            <person name="Genilloud O."/>
            <person name="Perez-Perez J."/>
            <person name="Rossello-Mora R."/>
            <person name="Ramos J.L."/>
        </authorList>
    </citation>
    <scope>NUCLEOTIDE SEQUENCE</scope>
</reference>
<gene>
    <name evidence="2" type="ORF">LDC_2472</name>
</gene>
<organism evidence="2">
    <name type="scientific">sediment metagenome</name>
    <dbReference type="NCBI Taxonomy" id="749907"/>
    <lineage>
        <taxon>unclassified sequences</taxon>
        <taxon>metagenomes</taxon>
        <taxon>ecological metagenomes</taxon>
    </lineage>
</organism>
<proteinExistence type="predicted"/>
<evidence type="ECO:0000313" key="2">
    <source>
        <dbReference type="EMBL" id="EFK95506.1"/>
    </source>
</evidence>